<dbReference type="InterPro" id="IPR045518">
    <property type="entry name" value="2EXR"/>
</dbReference>
<gene>
    <name evidence="3" type="ORF">IFR04_000607</name>
</gene>
<dbReference type="OrthoDB" id="3530648at2759"/>
<protein>
    <recommendedName>
        <fullName evidence="2">2EXR domain-containing protein</fullName>
    </recommendedName>
</protein>
<dbReference type="Proteomes" id="UP000664132">
    <property type="component" value="Unassembled WGS sequence"/>
</dbReference>
<accession>A0A8H8BW35</accession>
<comment type="caution">
    <text evidence="3">The sequence shown here is derived from an EMBL/GenBank/DDBJ whole genome shotgun (WGS) entry which is preliminary data.</text>
</comment>
<name>A0A8H8BW35_9HELO</name>
<organism evidence="3 4">
    <name type="scientific">Cadophora malorum</name>
    <dbReference type="NCBI Taxonomy" id="108018"/>
    <lineage>
        <taxon>Eukaryota</taxon>
        <taxon>Fungi</taxon>
        <taxon>Dikarya</taxon>
        <taxon>Ascomycota</taxon>
        <taxon>Pezizomycotina</taxon>
        <taxon>Leotiomycetes</taxon>
        <taxon>Helotiales</taxon>
        <taxon>Ploettnerulaceae</taxon>
        <taxon>Cadophora</taxon>
    </lineage>
</organism>
<evidence type="ECO:0000256" key="1">
    <source>
        <dbReference type="SAM" id="Coils"/>
    </source>
</evidence>
<feature type="coiled-coil region" evidence="1">
    <location>
        <begin position="280"/>
        <end position="307"/>
    </location>
</feature>
<evidence type="ECO:0000313" key="4">
    <source>
        <dbReference type="Proteomes" id="UP000664132"/>
    </source>
</evidence>
<dbReference type="PANTHER" id="PTHR35910:SF1">
    <property type="entry name" value="2EXR DOMAIN-CONTAINING PROTEIN"/>
    <property type="match status" value="1"/>
</dbReference>
<keyword evidence="4" id="KW-1185">Reference proteome</keyword>
<dbReference type="EMBL" id="JAFJYH010000004">
    <property type="protein sequence ID" value="KAG4426141.1"/>
    <property type="molecule type" value="Genomic_DNA"/>
</dbReference>
<feature type="domain" description="2EXR" evidence="2">
    <location>
        <begin position="54"/>
        <end position="142"/>
    </location>
</feature>
<keyword evidence="1" id="KW-0175">Coiled coil</keyword>
<dbReference type="Pfam" id="PF20150">
    <property type="entry name" value="2EXR"/>
    <property type="match status" value="1"/>
</dbReference>
<evidence type="ECO:0000313" key="3">
    <source>
        <dbReference type="EMBL" id="KAG4426141.1"/>
    </source>
</evidence>
<sequence length="322" mass="36214">MSTSVVANLTGHWEFLGPDYDATQLTLNLVAETISPQQLSSADCQESVFKETMFTLFPNLPVELRFKIWKEAQPEAHVIDIIFREDHPDESFSTATPPILLFVCRESRSETLKIYKVLSKSMKSNPTSVPRPIYINPLEDTLLIADDYRTAPIDPNACIPLDNIISWLDDDILKAQKYIAVGLAMLDANIQVRPPQPALLALAKFQTLESMIAVLSPKPRQRCATEIVDPYDLRRPTPPLLAPDEGARFAIYLSPDVRYAKPVSQGGDSFYAELDEVLNFHGGEDRVQELEDVLEEMQDELDAVSLDNPKWRMPYMGVAALH</sequence>
<reference evidence="3" key="1">
    <citation type="submission" date="2021-02" db="EMBL/GenBank/DDBJ databases">
        <title>Genome sequence Cadophora malorum strain M34.</title>
        <authorList>
            <person name="Stefanovic E."/>
            <person name="Vu D."/>
            <person name="Scully C."/>
            <person name="Dijksterhuis J."/>
            <person name="Roader J."/>
            <person name="Houbraken J."/>
        </authorList>
    </citation>
    <scope>NUCLEOTIDE SEQUENCE</scope>
    <source>
        <strain evidence="3">M34</strain>
    </source>
</reference>
<evidence type="ECO:0000259" key="2">
    <source>
        <dbReference type="Pfam" id="PF20150"/>
    </source>
</evidence>
<proteinExistence type="predicted"/>
<dbReference type="AlphaFoldDB" id="A0A8H8BW35"/>
<dbReference type="PANTHER" id="PTHR35910">
    <property type="entry name" value="2EXR DOMAIN-CONTAINING PROTEIN"/>
    <property type="match status" value="1"/>
</dbReference>